<gene>
    <name evidence="1" type="ORF">GPA25_21355</name>
</gene>
<dbReference type="SUPFAM" id="SSF46626">
    <property type="entry name" value="Cytochrome c"/>
    <property type="match status" value="1"/>
</dbReference>
<keyword evidence="2" id="KW-1185">Reference proteome</keyword>
<name>A0ABX1QFY0_9RHOO</name>
<protein>
    <recommendedName>
        <fullName evidence="3">Cytochrome c domain-containing protein</fullName>
    </recommendedName>
</protein>
<dbReference type="Proteomes" id="UP000648984">
    <property type="component" value="Unassembled WGS sequence"/>
</dbReference>
<evidence type="ECO:0008006" key="3">
    <source>
        <dbReference type="Google" id="ProtNLM"/>
    </source>
</evidence>
<sequence>MLHKSMLVVPFIFFGNPADAGEQAVRDASRGELLYATHCESCHNIEVHWRNKHVVTDWASLGLQVRYWQGVAGLGWNNEDIAEVARYLNTLHYRYSAPD</sequence>
<dbReference type="EMBL" id="WTVQ01000057">
    <property type="protein sequence ID" value="NMG77304.1"/>
    <property type="molecule type" value="Genomic_DNA"/>
</dbReference>
<comment type="caution">
    <text evidence="1">The sequence shown here is derived from an EMBL/GenBank/DDBJ whole genome shotgun (WGS) entry which is preliminary data.</text>
</comment>
<dbReference type="InterPro" id="IPR036909">
    <property type="entry name" value="Cyt_c-like_dom_sf"/>
</dbReference>
<evidence type="ECO:0000313" key="1">
    <source>
        <dbReference type="EMBL" id="NMG77304.1"/>
    </source>
</evidence>
<proteinExistence type="predicted"/>
<dbReference type="RefSeq" id="WP_169262431.1">
    <property type="nucleotide sequence ID" value="NZ_WTVQ01000057.1"/>
</dbReference>
<organism evidence="1 2">
    <name type="scientific">Aromatoleum diolicum</name>
    <dbReference type="NCBI Taxonomy" id="75796"/>
    <lineage>
        <taxon>Bacteria</taxon>
        <taxon>Pseudomonadati</taxon>
        <taxon>Pseudomonadota</taxon>
        <taxon>Betaproteobacteria</taxon>
        <taxon>Rhodocyclales</taxon>
        <taxon>Rhodocyclaceae</taxon>
        <taxon>Aromatoleum</taxon>
    </lineage>
</organism>
<evidence type="ECO:0000313" key="2">
    <source>
        <dbReference type="Proteomes" id="UP000648984"/>
    </source>
</evidence>
<accession>A0ABX1QFY0</accession>
<reference evidence="1 2" key="1">
    <citation type="submission" date="2019-12" db="EMBL/GenBank/DDBJ databases">
        <title>Comparative genomics gives insights into the taxonomy of the Azoarcus-Aromatoleum group and reveals separate origins of nif in the plant-associated Azoarcus and non-plant-associated Aromatoleum sub-groups.</title>
        <authorList>
            <person name="Lafos M."/>
            <person name="Maluk M."/>
            <person name="Batista M."/>
            <person name="Junghare M."/>
            <person name="Carmona M."/>
            <person name="Faoro H."/>
            <person name="Cruz L.M."/>
            <person name="Battistoni F."/>
            <person name="De Souza E."/>
            <person name="Pedrosa F."/>
            <person name="Chen W.-M."/>
            <person name="Poole P.S."/>
            <person name="Dixon R.A."/>
            <person name="James E.K."/>
        </authorList>
    </citation>
    <scope>NUCLEOTIDE SEQUENCE [LARGE SCALE GENOMIC DNA]</scope>
    <source>
        <strain evidence="1 2">22Lin</strain>
    </source>
</reference>